<gene>
    <name evidence="3" type="ORF">V5O48_004113</name>
</gene>
<keyword evidence="2" id="KW-1133">Transmembrane helix</keyword>
<dbReference type="EMBL" id="JBAHYK010000132">
    <property type="protein sequence ID" value="KAL0577877.1"/>
    <property type="molecule type" value="Genomic_DNA"/>
</dbReference>
<feature type="compositionally biased region" description="Polar residues" evidence="1">
    <location>
        <begin position="230"/>
        <end position="241"/>
    </location>
</feature>
<dbReference type="Proteomes" id="UP001465976">
    <property type="component" value="Unassembled WGS sequence"/>
</dbReference>
<feature type="region of interest" description="Disordered" evidence="1">
    <location>
        <begin position="224"/>
        <end position="310"/>
    </location>
</feature>
<organism evidence="3 4">
    <name type="scientific">Marasmius crinis-equi</name>
    <dbReference type="NCBI Taxonomy" id="585013"/>
    <lineage>
        <taxon>Eukaryota</taxon>
        <taxon>Fungi</taxon>
        <taxon>Dikarya</taxon>
        <taxon>Basidiomycota</taxon>
        <taxon>Agaricomycotina</taxon>
        <taxon>Agaricomycetes</taxon>
        <taxon>Agaricomycetidae</taxon>
        <taxon>Agaricales</taxon>
        <taxon>Marasmiineae</taxon>
        <taxon>Marasmiaceae</taxon>
        <taxon>Marasmius</taxon>
    </lineage>
</organism>
<name>A0ABR3FR16_9AGAR</name>
<feature type="compositionally biased region" description="Polar residues" evidence="1">
    <location>
        <begin position="131"/>
        <end position="153"/>
    </location>
</feature>
<keyword evidence="4" id="KW-1185">Reference proteome</keyword>
<evidence type="ECO:0000313" key="3">
    <source>
        <dbReference type="EMBL" id="KAL0577877.1"/>
    </source>
</evidence>
<evidence type="ECO:0008006" key="5">
    <source>
        <dbReference type="Google" id="ProtNLM"/>
    </source>
</evidence>
<protein>
    <recommendedName>
        <fullName evidence="5">Extracellular serine-rich protein</fullName>
    </recommendedName>
</protein>
<sequence>MSSPSDDQTIIVGQSSSNLASTFTPSSITAKIGETIQFQFRSGNHTVTQSTFSDPCTTKAKGLDTGFNQAVAVGASELPVLSFVVNTTDPLWFYCAQVIPISHCRAGMVFAINPTADQPFEAFRDRAIGNATTTQSGGASRTSDTSQSSTEGMTLTSSTLPSSTGSPTDAPSSSSNKVGIIVGVAIGSLAFVALAFALGFFLIRRRRRHRPYSVDLLSEGYARGSFHGSRPSSQHLANTLPTPFPLPSVDEKAGVRHETHELDSDILHGGGTGSSSLSAEGPPQIRRHADSGWRPANNVVDLPPEYEEAR</sequence>
<feature type="region of interest" description="Disordered" evidence="1">
    <location>
        <begin position="131"/>
        <end position="174"/>
    </location>
</feature>
<evidence type="ECO:0000256" key="2">
    <source>
        <dbReference type="SAM" id="Phobius"/>
    </source>
</evidence>
<feature type="transmembrane region" description="Helical" evidence="2">
    <location>
        <begin position="178"/>
        <end position="203"/>
    </location>
</feature>
<proteinExistence type="predicted"/>
<dbReference type="Gene3D" id="2.60.40.420">
    <property type="entry name" value="Cupredoxins - blue copper proteins"/>
    <property type="match status" value="1"/>
</dbReference>
<keyword evidence="2" id="KW-0472">Membrane</keyword>
<keyword evidence="2" id="KW-0812">Transmembrane</keyword>
<comment type="caution">
    <text evidence="3">The sequence shown here is derived from an EMBL/GenBank/DDBJ whole genome shotgun (WGS) entry which is preliminary data.</text>
</comment>
<dbReference type="PANTHER" id="PTHR34883:SF15">
    <property type="entry name" value="EXTRACELLULAR SERINE-RICH PROTEIN"/>
    <property type="match status" value="1"/>
</dbReference>
<dbReference type="CDD" id="cd00920">
    <property type="entry name" value="Cupredoxin"/>
    <property type="match status" value="1"/>
</dbReference>
<feature type="compositionally biased region" description="Low complexity" evidence="1">
    <location>
        <begin position="154"/>
        <end position="168"/>
    </location>
</feature>
<evidence type="ECO:0000256" key="1">
    <source>
        <dbReference type="SAM" id="MobiDB-lite"/>
    </source>
</evidence>
<dbReference type="InterPro" id="IPR008972">
    <property type="entry name" value="Cupredoxin"/>
</dbReference>
<dbReference type="InterPro" id="IPR052953">
    <property type="entry name" value="Ser-rich/MCO-related"/>
</dbReference>
<dbReference type="SUPFAM" id="SSF49503">
    <property type="entry name" value="Cupredoxins"/>
    <property type="match status" value="1"/>
</dbReference>
<dbReference type="PANTHER" id="PTHR34883">
    <property type="entry name" value="SERINE-RICH PROTEIN, PUTATIVE-RELATED-RELATED"/>
    <property type="match status" value="1"/>
</dbReference>
<evidence type="ECO:0000313" key="4">
    <source>
        <dbReference type="Proteomes" id="UP001465976"/>
    </source>
</evidence>
<accession>A0ABR3FR16</accession>
<reference evidence="3 4" key="1">
    <citation type="submission" date="2024-02" db="EMBL/GenBank/DDBJ databases">
        <title>A draft genome for the cacao thread blight pathogen Marasmius crinis-equi.</title>
        <authorList>
            <person name="Cohen S.P."/>
            <person name="Baruah I.K."/>
            <person name="Amoako-Attah I."/>
            <person name="Bukari Y."/>
            <person name="Meinhardt L.W."/>
            <person name="Bailey B.A."/>
        </authorList>
    </citation>
    <scope>NUCLEOTIDE SEQUENCE [LARGE SCALE GENOMIC DNA]</scope>
    <source>
        <strain evidence="3 4">GH-76</strain>
    </source>
</reference>
<feature type="compositionally biased region" description="Basic and acidic residues" evidence="1">
    <location>
        <begin position="249"/>
        <end position="266"/>
    </location>
</feature>